<dbReference type="InterPro" id="IPR036282">
    <property type="entry name" value="Glutathione-S-Trfase_C_sf"/>
</dbReference>
<dbReference type="PANTHER" id="PTHR44051:SF9">
    <property type="entry name" value="GLUTATHIONE S-TRANSFERASE 1"/>
    <property type="match status" value="1"/>
</dbReference>
<evidence type="ECO:0000313" key="6">
    <source>
        <dbReference type="EMBL" id="PTQ60017.1"/>
    </source>
</evidence>
<dbReference type="RefSeq" id="WP_107958855.1">
    <property type="nucleotide sequence ID" value="NZ_QAOG01000004.1"/>
</dbReference>
<proteinExistence type="predicted"/>
<organism evidence="6 7">
    <name type="scientific">Sphingomonas aurantiaca</name>
    <dbReference type="NCBI Taxonomy" id="185949"/>
    <lineage>
        <taxon>Bacteria</taxon>
        <taxon>Pseudomonadati</taxon>
        <taxon>Pseudomonadota</taxon>
        <taxon>Alphaproteobacteria</taxon>
        <taxon>Sphingomonadales</taxon>
        <taxon>Sphingomonadaceae</taxon>
        <taxon>Sphingomonas</taxon>
    </lineage>
</organism>
<dbReference type="SFLD" id="SFLDS00019">
    <property type="entry name" value="Glutathione_Transferase_(cytos"/>
    <property type="match status" value="1"/>
</dbReference>
<dbReference type="GO" id="GO:0004364">
    <property type="term" value="F:glutathione transferase activity"/>
    <property type="evidence" value="ECO:0007669"/>
    <property type="project" value="UniProtKB-EC"/>
</dbReference>
<feature type="domain" description="GST N-terminal" evidence="4">
    <location>
        <begin position="1"/>
        <end position="80"/>
    </location>
</feature>
<dbReference type="Pfam" id="PF02798">
    <property type="entry name" value="GST_N"/>
    <property type="match status" value="1"/>
</dbReference>
<dbReference type="EC" id="2.5.1.18" evidence="1"/>
<dbReference type="GO" id="GO:0004601">
    <property type="term" value="F:peroxidase activity"/>
    <property type="evidence" value="ECO:0007669"/>
    <property type="project" value="UniProtKB-ARBA"/>
</dbReference>
<dbReference type="GO" id="GO:0005737">
    <property type="term" value="C:cytoplasm"/>
    <property type="evidence" value="ECO:0007669"/>
    <property type="project" value="UniProtKB-ARBA"/>
</dbReference>
<dbReference type="Proteomes" id="UP000244189">
    <property type="component" value="Unassembled WGS sequence"/>
</dbReference>
<dbReference type="PROSITE" id="PS50404">
    <property type="entry name" value="GST_NTER"/>
    <property type="match status" value="1"/>
</dbReference>
<dbReference type="SUPFAM" id="SSF47616">
    <property type="entry name" value="GST C-terminal domain-like"/>
    <property type="match status" value="1"/>
</dbReference>
<dbReference type="Gene3D" id="3.40.30.10">
    <property type="entry name" value="Glutaredoxin"/>
    <property type="match status" value="1"/>
</dbReference>
<dbReference type="PROSITE" id="PS50405">
    <property type="entry name" value="GST_CTER"/>
    <property type="match status" value="1"/>
</dbReference>
<dbReference type="InterPro" id="IPR004045">
    <property type="entry name" value="Glutathione_S-Trfase_N"/>
</dbReference>
<evidence type="ECO:0000259" key="5">
    <source>
        <dbReference type="PROSITE" id="PS50405"/>
    </source>
</evidence>
<sequence>MLTLHHLNYSRSIRVIWLLEELGIEYDLVKYERDANFRAPPELKAIHPLGKAPVLVDGDLTLAESAPILAYVDERYGERRFSPPIDSDAAAVHDEWLQYVESSAALPIMMTSLGKRMGGLPDGLAKFTGPEVTKTLDYIGTGVGDGPYLMGEQLMLADIQMCYILAIAESAGLLGDHPDVAAYLDRLRARPAFVAATEIGGPLMAPRR</sequence>
<evidence type="ECO:0000256" key="1">
    <source>
        <dbReference type="ARBA" id="ARBA00012452"/>
    </source>
</evidence>
<dbReference type="FunFam" id="3.40.30.10:FF:000156">
    <property type="entry name" value="Glutathione S-transferase 1"/>
    <property type="match status" value="1"/>
</dbReference>
<dbReference type="InterPro" id="IPR004046">
    <property type="entry name" value="GST_C"/>
</dbReference>
<evidence type="ECO:0000313" key="7">
    <source>
        <dbReference type="Proteomes" id="UP000244189"/>
    </source>
</evidence>
<comment type="caution">
    <text evidence="6">The sequence shown here is derived from an EMBL/GenBank/DDBJ whole genome shotgun (WGS) entry which is preliminary data.</text>
</comment>
<protein>
    <recommendedName>
        <fullName evidence="1">glutathione transferase</fullName>
        <ecNumber evidence="1">2.5.1.18</ecNumber>
    </recommendedName>
</protein>
<dbReference type="InterPro" id="IPR036249">
    <property type="entry name" value="Thioredoxin-like_sf"/>
</dbReference>
<dbReference type="InterPro" id="IPR040079">
    <property type="entry name" value="Glutathione_S-Trfase"/>
</dbReference>
<dbReference type="EMBL" id="QAOG01000004">
    <property type="protein sequence ID" value="PTQ60017.1"/>
    <property type="molecule type" value="Genomic_DNA"/>
</dbReference>
<name>A0A2T5GL06_9SPHN</name>
<accession>A0A2T5GL06</accession>
<keyword evidence="7" id="KW-1185">Reference proteome</keyword>
<gene>
    <name evidence="6" type="ORF">C8J26_2877</name>
</gene>
<dbReference type="InterPro" id="IPR010987">
    <property type="entry name" value="Glutathione-S-Trfase_C-like"/>
</dbReference>
<dbReference type="Gene3D" id="1.20.1050.10">
    <property type="match status" value="1"/>
</dbReference>
<dbReference type="SFLD" id="SFLDG00358">
    <property type="entry name" value="Main_(cytGST)"/>
    <property type="match status" value="1"/>
</dbReference>
<dbReference type="AlphaFoldDB" id="A0A2T5GL06"/>
<evidence type="ECO:0000259" key="4">
    <source>
        <dbReference type="PROSITE" id="PS50404"/>
    </source>
</evidence>
<dbReference type="SUPFAM" id="SSF52833">
    <property type="entry name" value="Thioredoxin-like"/>
    <property type="match status" value="1"/>
</dbReference>
<feature type="domain" description="GST C-terminal" evidence="5">
    <location>
        <begin position="86"/>
        <end position="208"/>
    </location>
</feature>
<dbReference type="Pfam" id="PF14497">
    <property type="entry name" value="GST_C_3"/>
    <property type="match status" value="1"/>
</dbReference>
<reference evidence="6 7" key="1">
    <citation type="submission" date="2018-04" db="EMBL/GenBank/DDBJ databases">
        <title>Genomic Encyclopedia of Type Strains, Phase III (KMG-III): the genomes of soil and plant-associated and newly described type strains.</title>
        <authorList>
            <person name="Whitman W."/>
        </authorList>
    </citation>
    <scope>NUCLEOTIDE SEQUENCE [LARGE SCALE GENOMIC DNA]</scope>
    <source>
        <strain evidence="6 7">MA101b</strain>
    </source>
</reference>
<dbReference type="CDD" id="cd03046">
    <property type="entry name" value="GST_N_GTT1_like"/>
    <property type="match status" value="1"/>
</dbReference>
<evidence type="ECO:0000256" key="2">
    <source>
        <dbReference type="ARBA" id="ARBA00022679"/>
    </source>
</evidence>
<comment type="catalytic activity">
    <reaction evidence="3">
        <text>RX + glutathione = an S-substituted glutathione + a halide anion + H(+)</text>
        <dbReference type="Rhea" id="RHEA:16437"/>
        <dbReference type="ChEBI" id="CHEBI:15378"/>
        <dbReference type="ChEBI" id="CHEBI:16042"/>
        <dbReference type="ChEBI" id="CHEBI:17792"/>
        <dbReference type="ChEBI" id="CHEBI:57925"/>
        <dbReference type="ChEBI" id="CHEBI:90779"/>
        <dbReference type="EC" id="2.5.1.18"/>
    </reaction>
</comment>
<dbReference type="SFLD" id="SFLDG01150">
    <property type="entry name" value="Main.1:_Beta-like"/>
    <property type="match status" value="1"/>
</dbReference>
<keyword evidence="2 6" id="KW-0808">Transferase</keyword>
<evidence type="ECO:0000256" key="3">
    <source>
        <dbReference type="ARBA" id="ARBA00047960"/>
    </source>
</evidence>
<dbReference type="PANTHER" id="PTHR44051">
    <property type="entry name" value="GLUTATHIONE S-TRANSFERASE-RELATED"/>
    <property type="match status" value="1"/>
</dbReference>